<organism evidence="2 3">
    <name type="scientific">Pseudomonas syringae</name>
    <dbReference type="NCBI Taxonomy" id="317"/>
    <lineage>
        <taxon>Bacteria</taxon>
        <taxon>Pseudomonadati</taxon>
        <taxon>Pseudomonadota</taxon>
        <taxon>Gammaproteobacteria</taxon>
        <taxon>Pseudomonadales</taxon>
        <taxon>Pseudomonadaceae</taxon>
        <taxon>Pseudomonas</taxon>
    </lineage>
</organism>
<reference evidence="2 3" key="1">
    <citation type="submission" date="2017-11" db="EMBL/GenBank/DDBJ databases">
        <authorList>
            <person name="Han C.G."/>
        </authorList>
    </citation>
    <scope>NUCLEOTIDE SEQUENCE [LARGE SCALE GENOMIC DNA]</scope>
    <source>
        <strain evidence="2">CFBP3840</strain>
    </source>
</reference>
<dbReference type="AlphaFoldDB" id="A0A2K4X0Y0"/>
<keyword evidence="1" id="KW-0677">Repeat</keyword>
<dbReference type="GO" id="GO:0006508">
    <property type="term" value="P:proteolysis"/>
    <property type="evidence" value="ECO:0007669"/>
    <property type="project" value="InterPro"/>
</dbReference>
<dbReference type="GO" id="GO:0005829">
    <property type="term" value="C:cytosol"/>
    <property type="evidence" value="ECO:0007669"/>
    <property type="project" value="TreeGrafter"/>
</dbReference>
<dbReference type="EMBL" id="LT963409">
    <property type="protein sequence ID" value="SOS41793.1"/>
    <property type="molecule type" value="Genomic_DNA"/>
</dbReference>
<dbReference type="PANTHER" id="PTHR43215:SF14">
    <property type="entry name" value="RADIAL SPOKE HEAD 1 HOMOLOG"/>
    <property type="match status" value="1"/>
</dbReference>
<accession>A0A2K4X0Y0</accession>
<evidence type="ECO:0000313" key="2">
    <source>
        <dbReference type="EMBL" id="SOS41793.1"/>
    </source>
</evidence>
<sequence>MRALAPLALTLLIAGCGDGESILPPDGRLSDGGRYRGDLVNGVLQGQGRIDYPNGSWYAGQFKNGLRQGQGEWHASNGDVYKGGFEQGLFNGQGRLTTRNGASYVGNFKLGLRDGEGTQKDKGVLYRGQFKAGLYDGPGRLELEDGSWYAGQFKNGLRQGQGEWHASNGDVYKGGFEQGLFNGQGRLTTRNGASYVGNFKLGLRDGEGTQKDKGVLYRGQFKAGLYDGPGRLELEDGSQHQGMFANGKANGEGSRSDASGNQYSGNFVDGQLQGTGSFTSADGDQYVGNFRNSQLDGKGRYENSDGDVWSGDFKEGALTGKGELIGADGSRYQGDFDNWRFMGQGQLQLADGSRYVGQFADDTYQGDGVLISPDGKEQHGIWANGQRVRDAKGKLLPDALEAGLLVQGTLLEKALAAVPASTPATELYTLVVGGDGKQSVFMREADYVSNLLKSRFGAVGQVSLVNHRDHMDDRPMATRETISRAAQTLAQRTGPEDLIFIYLTSHGTQDHELVLDQPRLSLADLPADALAAALAPLRNRDKIVVISACYSGGFIPDLKDERTLIMTASRADRVSFGCSEEADFTYFGDALFARALVETDDLQHAFNEAKAYVAQRESEDNFDASEPQIWAPKGVLARWQQLRKSQAERALNTALNRTEAKTSTSH</sequence>
<dbReference type="Pfam" id="PF02493">
    <property type="entry name" value="MORN"/>
    <property type="match status" value="15"/>
</dbReference>
<dbReference type="Gene3D" id="2.20.110.10">
    <property type="entry name" value="Histone H3 K4-specific methyltransferase SET7/9 N-terminal domain"/>
    <property type="match status" value="6"/>
</dbReference>
<dbReference type="Pfam" id="PF01650">
    <property type="entry name" value="Peptidase_C13"/>
    <property type="match status" value="1"/>
</dbReference>
<dbReference type="GO" id="GO:0008233">
    <property type="term" value="F:peptidase activity"/>
    <property type="evidence" value="ECO:0007669"/>
    <property type="project" value="InterPro"/>
</dbReference>
<dbReference type="Gene3D" id="3.40.50.1460">
    <property type="match status" value="1"/>
</dbReference>
<dbReference type="InterPro" id="IPR003409">
    <property type="entry name" value="MORN"/>
</dbReference>
<evidence type="ECO:0000313" key="3">
    <source>
        <dbReference type="Proteomes" id="UP000238095"/>
    </source>
</evidence>
<dbReference type="SUPFAM" id="SSF82185">
    <property type="entry name" value="Histone H3 K4-specific methyltransferase SET7/9 N-terminal domain"/>
    <property type="match status" value="4"/>
</dbReference>
<dbReference type="PANTHER" id="PTHR43215">
    <property type="entry name" value="RADIAL SPOKE HEAD 1 HOMOLOG"/>
    <property type="match status" value="1"/>
</dbReference>
<dbReference type="SUPFAM" id="SSF52129">
    <property type="entry name" value="Caspase-like"/>
    <property type="match status" value="1"/>
</dbReference>
<dbReference type="PROSITE" id="PS51257">
    <property type="entry name" value="PROKAR_LIPOPROTEIN"/>
    <property type="match status" value="1"/>
</dbReference>
<proteinExistence type="predicted"/>
<gene>
    <name evidence="2" type="ORF">CFBP3840_04786</name>
</gene>
<dbReference type="SMART" id="SM00698">
    <property type="entry name" value="MORN"/>
    <property type="match status" value="14"/>
</dbReference>
<evidence type="ECO:0000256" key="1">
    <source>
        <dbReference type="ARBA" id="ARBA00022737"/>
    </source>
</evidence>
<name>A0A2K4X0Y0_PSESX</name>
<dbReference type="InterPro" id="IPR001096">
    <property type="entry name" value="Peptidase_C13"/>
</dbReference>
<protein>
    <submittedName>
        <fullName evidence="2">Peptidase C13</fullName>
    </submittedName>
</protein>
<dbReference type="InterPro" id="IPR029030">
    <property type="entry name" value="Caspase-like_dom_sf"/>
</dbReference>
<dbReference type="Proteomes" id="UP000238095">
    <property type="component" value="Chromosome 1"/>
</dbReference>